<evidence type="ECO:0008006" key="4">
    <source>
        <dbReference type="Google" id="ProtNLM"/>
    </source>
</evidence>
<dbReference type="Proteomes" id="UP000470246">
    <property type="component" value="Unassembled WGS sequence"/>
</dbReference>
<evidence type="ECO:0000256" key="1">
    <source>
        <dbReference type="SAM" id="Coils"/>
    </source>
</evidence>
<feature type="coiled-coil region" evidence="1">
    <location>
        <begin position="136"/>
        <end position="254"/>
    </location>
</feature>
<keyword evidence="1" id="KW-0175">Coiled coil</keyword>
<proteinExistence type="predicted"/>
<name>A0A7K3W204_9ACTN</name>
<dbReference type="EMBL" id="JAAGWF010000012">
    <property type="protein sequence ID" value="NEK58680.1"/>
    <property type="molecule type" value="Genomic_DNA"/>
</dbReference>
<protein>
    <recommendedName>
        <fullName evidence="4">DivIVA domain-containing protein</fullName>
    </recommendedName>
</protein>
<dbReference type="AlphaFoldDB" id="A0A7K3W204"/>
<organism evidence="2 3">
    <name type="scientific">Geodermatophilus sabuli</name>
    <dbReference type="NCBI Taxonomy" id="1564158"/>
    <lineage>
        <taxon>Bacteria</taxon>
        <taxon>Bacillati</taxon>
        <taxon>Actinomycetota</taxon>
        <taxon>Actinomycetes</taxon>
        <taxon>Geodermatophilales</taxon>
        <taxon>Geodermatophilaceae</taxon>
        <taxon>Geodermatophilus</taxon>
    </lineage>
</organism>
<accession>A0A7K3W204</accession>
<evidence type="ECO:0000313" key="3">
    <source>
        <dbReference type="Proteomes" id="UP000470246"/>
    </source>
</evidence>
<reference evidence="2 3" key="1">
    <citation type="submission" date="2020-02" db="EMBL/GenBank/DDBJ databases">
        <title>Geodermatophilus sabuli CPCC 205279 I12A-02694.</title>
        <authorList>
            <person name="Jiang Z."/>
        </authorList>
    </citation>
    <scope>NUCLEOTIDE SEQUENCE [LARGE SCALE GENOMIC DNA]</scope>
    <source>
        <strain evidence="2 3">I12A-02694</strain>
    </source>
</reference>
<evidence type="ECO:0000313" key="2">
    <source>
        <dbReference type="EMBL" id="NEK58680.1"/>
    </source>
</evidence>
<comment type="caution">
    <text evidence="2">The sequence shown here is derived from an EMBL/GenBank/DDBJ whole genome shotgun (WGS) entry which is preliminary data.</text>
</comment>
<dbReference type="RefSeq" id="WP_163482064.1">
    <property type="nucleotide sequence ID" value="NZ_JAAGWF010000012.1"/>
</dbReference>
<keyword evidence="3" id="KW-1185">Reference proteome</keyword>
<sequence length="276" mass="30266">MFRRSELVAADGRPVEATSTGGLPGRPDRAGALDALLAPRPLFRTALRGYDRLQVDDYVAWTESELLTTRRETDDLLSRYGACAAELEISRRLLACSPEGRDLVRTSERVGEILRLAADEAAVRTEAGTVQADRIRAEARSEADQLLRRAAGVKEAAVAECRLMEADARRARDEARARQREAEVAAERLLAEAAAERARLARESAERRAREEERARAEVAAAWAAEVAAAQAELDDLARRRDDARVALQRLTAHLDDALGRLTGSLVDDAHPQPVS</sequence>
<gene>
    <name evidence="2" type="ORF">GCU56_12455</name>
</gene>